<evidence type="ECO:0000256" key="2">
    <source>
        <dbReference type="SAM" id="Phobius"/>
    </source>
</evidence>
<keyword evidence="2" id="KW-0472">Membrane</keyword>
<keyword evidence="2" id="KW-0812">Transmembrane</keyword>
<dbReference type="AlphaFoldDB" id="A0A8J7J324"/>
<evidence type="ECO:0000313" key="3">
    <source>
        <dbReference type="EMBL" id="MBE9116719.1"/>
    </source>
</evidence>
<reference evidence="3" key="1">
    <citation type="submission" date="2020-10" db="EMBL/GenBank/DDBJ databases">
        <authorList>
            <person name="Castelo-Branco R."/>
            <person name="Eusebio N."/>
            <person name="Adriana R."/>
            <person name="Vieira A."/>
            <person name="Brugerolle De Fraissinette N."/>
            <person name="Rezende De Castro R."/>
            <person name="Schneider M.P."/>
            <person name="Vasconcelos V."/>
            <person name="Leao P.N."/>
        </authorList>
    </citation>
    <scope>NUCLEOTIDE SEQUENCE</scope>
    <source>
        <strain evidence="3">LEGE 07157</strain>
    </source>
</reference>
<comment type="caution">
    <text evidence="3">The sequence shown here is derived from an EMBL/GenBank/DDBJ whole genome shotgun (WGS) entry which is preliminary data.</text>
</comment>
<sequence length="86" mass="9124">MNKHFIAHSGHFEQETQPQNPAPPSPSPQSNSTPQTVIEDTSVPPITTVPSSPTGTLAPGLGESILILLVANPLLLSALKRRIHQS</sequence>
<feature type="compositionally biased region" description="Low complexity" evidence="1">
    <location>
        <begin position="28"/>
        <end position="54"/>
    </location>
</feature>
<gene>
    <name evidence="3" type="ORF">IQ249_12490</name>
</gene>
<keyword evidence="4" id="KW-1185">Reference proteome</keyword>
<feature type="region of interest" description="Disordered" evidence="1">
    <location>
        <begin position="1"/>
        <end position="57"/>
    </location>
</feature>
<accession>A0A8J7J324</accession>
<keyword evidence="2" id="KW-1133">Transmembrane helix</keyword>
<feature type="transmembrane region" description="Helical" evidence="2">
    <location>
        <begin position="57"/>
        <end position="79"/>
    </location>
</feature>
<protein>
    <submittedName>
        <fullName evidence="3">Uncharacterized protein</fullName>
    </submittedName>
</protein>
<organism evidence="3 4">
    <name type="scientific">Lusitaniella coriacea LEGE 07157</name>
    <dbReference type="NCBI Taxonomy" id="945747"/>
    <lineage>
        <taxon>Bacteria</taxon>
        <taxon>Bacillati</taxon>
        <taxon>Cyanobacteriota</taxon>
        <taxon>Cyanophyceae</taxon>
        <taxon>Spirulinales</taxon>
        <taxon>Lusitaniellaceae</taxon>
        <taxon>Lusitaniella</taxon>
    </lineage>
</organism>
<dbReference type="RefSeq" id="WP_194029814.1">
    <property type="nucleotide sequence ID" value="NZ_JADEWZ010000017.1"/>
</dbReference>
<proteinExistence type="predicted"/>
<dbReference type="Proteomes" id="UP000654482">
    <property type="component" value="Unassembled WGS sequence"/>
</dbReference>
<name>A0A8J7J324_9CYAN</name>
<dbReference type="EMBL" id="JADEWZ010000017">
    <property type="protein sequence ID" value="MBE9116719.1"/>
    <property type="molecule type" value="Genomic_DNA"/>
</dbReference>
<evidence type="ECO:0000313" key="4">
    <source>
        <dbReference type="Proteomes" id="UP000654482"/>
    </source>
</evidence>
<evidence type="ECO:0000256" key="1">
    <source>
        <dbReference type="SAM" id="MobiDB-lite"/>
    </source>
</evidence>